<accession>A0A9Q1LI02</accession>
<feature type="transmembrane region" description="Helical" evidence="1">
    <location>
        <begin position="12"/>
        <end position="31"/>
    </location>
</feature>
<organism evidence="2 3">
    <name type="scientific">Anisodus acutangulus</name>
    <dbReference type="NCBI Taxonomy" id="402998"/>
    <lineage>
        <taxon>Eukaryota</taxon>
        <taxon>Viridiplantae</taxon>
        <taxon>Streptophyta</taxon>
        <taxon>Embryophyta</taxon>
        <taxon>Tracheophyta</taxon>
        <taxon>Spermatophyta</taxon>
        <taxon>Magnoliopsida</taxon>
        <taxon>eudicotyledons</taxon>
        <taxon>Gunneridae</taxon>
        <taxon>Pentapetalae</taxon>
        <taxon>asterids</taxon>
        <taxon>lamiids</taxon>
        <taxon>Solanales</taxon>
        <taxon>Solanaceae</taxon>
        <taxon>Solanoideae</taxon>
        <taxon>Hyoscyameae</taxon>
        <taxon>Anisodus</taxon>
    </lineage>
</organism>
<comment type="caution">
    <text evidence="2">The sequence shown here is derived from an EMBL/GenBank/DDBJ whole genome shotgun (WGS) entry which is preliminary data.</text>
</comment>
<keyword evidence="1" id="KW-0812">Transmembrane</keyword>
<protein>
    <submittedName>
        <fullName evidence="2">Uncharacterized protein</fullName>
    </submittedName>
</protein>
<evidence type="ECO:0000313" key="3">
    <source>
        <dbReference type="Proteomes" id="UP001152561"/>
    </source>
</evidence>
<name>A0A9Q1LI02_9SOLA</name>
<dbReference type="PANTHER" id="PTHR37756">
    <property type="entry name" value="TRANSMEMBRANE PROTEIN"/>
    <property type="match status" value="1"/>
</dbReference>
<reference evidence="3" key="1">
    <citation type="journal article" date="2023" name="Proc. Natl. Acad. Sci. U.S.A.">
        <title>Genomic and structural basis for evolution of tropane alkaloid biosynthesis.</title>
        <authorList>
            <person name="Wanga Y.-J."/>
            <person name="Taina T."/>
            <person name="Yua J.-Y."/>
            <person name="Lia J."/>
            <person name="Xua B."/>
            <person name="Chenc J."/>
            <person name="D'Auriad J.C."/>
            <person name="Huanga J.-P."/>
            <person name="Huanga S.-X."/>
        </authorList>
    </citation>
    <scope>NUCLEOTIDE SEQUENCE [LARGE SCALE GENOMIC DNA]</scope>
    <source>
        <strain evidence="3">cv. KIB-2019</strain>
    </source>
</reference>
<evidence type="ECO:0000256" key="1">
    <source>
        <dbReference type="SAM" id="Phobius"/>
    </source>
</evidence>
<keyword evidence="3" id="KW-1185">Reference proteome</keyword>
<sequence>MVCVMCLIPMFLVPIVNLLPVLFHIIMAKIYRVMGKEYQRPERVPPACPFRPSANKSNNSEILKGCKVTR</sequence>
<dbReference type="EMBL" id="JAJAGQ010000017">
    <property type="protein sequence ID" value="KAJ8537751.1"/>
    <property type="molecule type" value="Genomic_DNA"/>
</dbReference>
<evidence type="ECO:0000313" key="2">
    <source>
        <dbReference type="EMBL" id="KAJ8537751.1"/>
    </source>
</evidence>
<dbReference type="OrthoDB" id="747994at2759"/>
<keyword evidence="1" id="KW-1133">Transmembrane helix</keyword>
<proteinExistence type="predicted"/>
<gene>
    <name evidence="2" type="ORF">K7X08_014291</name>
</gene>
<dbReference type="PANTHER" id="PTHR37756:SF1">
    <property type="entry name" value="TRANSMEMBRANE PROTEIN"/>
    <property type="match status" value="1"/>
</dbReference>
<keyword evidence="1" id="KW-0472">Membrane</keyword>
<dbReference type="Proteomes" id="UP001152561">
    <property type="component" value="Unassembled WGS sequence"/>
</dbReference>
<dbReference type="AlphaFoldDB" id="A0A9Q1LI02"/>